<comment type="function">
    <text evidence="9">Transcription factor that binds specifically to a 5'-AA[AG]G-3' consensus core sequence.</text>
</comment>
<keyword evidence="1 9" id="KW-0479">Metal-binding</keyword>
<proteinExistence type="predicted"/>
<evidence type="ECO:0000256" key="4">
    <source>
        <dbReference type="ARBA" id="ARBA00023015"/>
    </source>
</evidence>
<evidence type="ECO:0000313" key="12">
    <source>
        <dbReference type="EMBL" id="RRT38780.1"/>
    </source>
</evidence>
<dbReference type="Pfam" id="PF02701">
    <property type="entry name" value="Zn_ribbon_Dof"/>
    <property type="match status" value="1"/>
</dbReference>
<evidence type="ECO:0000256" key="6">
    <source>
        <dbReference type="ARBA" id="ARBA00023163"/>
    </source>
</evidence>
<feature type="compositionally biased region" description="Low complexity" evidence="10">
    <location>
        <begin position="124"/>
        <end position="137"/>
    </location>
</feature>
<keyword evidence="7 8" id="KW-0539">Nucleus</keyword>
<feature type="domain" description="Dof-type" evidence="11">
    <location>
        <begin position="69"/>
        <end position="123"/>
    </location>
</feature>
<evidence type="ECO:0000313" key="13">
    <source>
        <dbReference type="Proteomes" id="UP000287651"/>
    </source>
</evidence>
<organism evidence="12 13">
    <name type="scientific">Ensete ventricosum</name>
    <name type="common">Abyssinian banana</name>
    <name type="synonym">Musa ensete</name>
    <dbReference type="NCBI Taxonomy" id="4639"/>
    <lineage>
        <taxon>Eukaryota</taxon>
        <taxon>Viridiplantae</taxon>
        <taxon>Streptophyta</taxon>
        <taxon>Embryophyta</taxon>
        <taxon>Tracheophyta</taxon>
        <taxon>Spermatophyta</taxon>
        <taxon>Magnoliopsida</taxon>
        <taxon>Liliopsida</taxon>
        <taxon>Zingiberales</taxon>
        <taxon>Musaceae</taxon>
        <taxon>Ensete</taxon>
    </lineage>
</organism>
<keyword evidence="5 8" id="KW-0238">DNA-binding</keyword>
<feature type="compositionally biased region" description="Pro residues" evidence="10">
    <location>
        <begin position="189"/>
        <end position="201"/>
    </location>
</feature>
<comment type="caution">
    <text evidence="12">The sequence shown here is derived from an EMBL/GenBank/DDBJ whole genome shotgun (WGS) entry which is preliminary data.</text>
</comment>
<evidence type="ECO:0000256" key="9">
    <source>
        <dbReference type="RuleBase" id="RU369094"/>
    </source>
</evidence>
<evidence type="ECO:0000256" key="1">
    <source>
        <dbReference type="ARBA" id="ARBA00022723"/>
    </source>
</evidence>
<evidence type="ECO:0000256" key="7">
    <source>
        <dbReference type="ARBA" id="ARBA00023242"/>
    </source>
</evidence>
<evidence type="ECO:0000256" key="8">
    <source>
        <dbReference type="PROSITE-ProRule" id="PRU00071"/>
    </source>
</evidence>
<gene>
    <name evidence="12" type="ORF">B296_00050320</name>
</gene>
<protein>
    <recommendedName>
        <fullName evidence="9">Dof zinc finger protein</fullName>
    </recommendedName>
</protein>
<dbReference type="PROSITE" id="PS01361">
    <property type="entry name" value="ZF_DOF_1"/>
    <property type="match status" value="1"/>
</dbReference>
<dbReference type="InterPro" id="IPR003851">
    <property type="entry name" value="Znf_Dof"/>
</dbReference>
<sequence>MADKLKNDDADRTNRMPPCHRRTSLPLLPSSPDDFQPVTGGIFGGGGEHRRVVGYPGEVARQQQQQQAVKCPRCNSANTKFCYYNNYNLSQPRHFCKSCRRYWTMGGVLRNVPVGGGCRKSKRPPSSSSKPSSRPSSDATDEDHHRRRRRPSSSASRCSSDSSSLTAVTTATASTLLTSHMSISDNNPPFEPLPADPPPRQAPDVFQDPAAASFTEAASILAFSFPDPSHAQEEAAAVAAEEVIRPGLIDQTVPLDPRPGGGEIPALDWPEPADSVLFDLTTSVDPVAYWNQSHWLDADPSLYLP</sequence>
<dbReference type="PROSITE" id="PS50884">
    <property type="entry name" value="ZF_DOF_2"/>
    <property type="match status" value="1"/>
</dbReference>
<dbReference type="GO" id="GO:0003700">
    <property type="term" value="F:DNA-binding transcription factor activity"/>
    <property type="evidence" value="ECO:0007669"/>
    <property type="project" value="UniProtKB-UniRule"/>
</dbReference>
<dbReference type="EMBL" id="AMZH03020870">
    <property type="protein sequence ID" value="RRT38780.1"/>
    <property type="molecule type" value="Genomic_DNA"/>
</dbReference>
<dbReference type="PANTHER" id="PTHR31992:SF298">
    <property type="entry name" value="DOF ZINC FINGER PROTEIN 4"/>
    <property type="match status" value="1"/>
</dbReference>
<keyword evidence="2 8" id="KW-0863">Zinc-finger</keyword>
<dbReference type="GO" id="GO:0005634">
    <property type="term" value="C:nucleus"/>
    <property type="evidence" value="ECO:0007669"/>
    <property type="project" value="UniProtKB-SubCell"/>
</dbReference>
<dbReference type="GO" id="GO:0003677">
    <property type="term" value="F:DNA binding"/>
    <property type="evidence" value="ECO:0007669"/>
    <property type="project" value="UniProtKB-UniRule"/>
</dbReference>
<feature type="region of interest" description="Disordered" evidence="10">
    <location>
        <begin position="113"/>
        <end position="166"/>
    </location>
</feature>
<dbReference type="GO" id="GO:0008270">
    <property type="term" value="F:zinc ion binding"/>
    <property type="evidence" value="ECO:0007669"/>
    <property type="project" value="UniProtKB-KW"/>
</dbReference>
<evidence type="ECO:0000256" key="3">
    <source>
        <dbReference type="ARBA" id="ARBA00022833"/>
    </source>
</evidence>
<keyword evidence="6 9" id="KW-0804">Transcription</keyword>
<dbReference type="InterPro" id="IPR045174">
    <property type="entry name" value="Dof"/>
</dbReference>
<evidence type="ECO:0000256" key="10">
    <source>
        <dbReference type="SAM" id="MobiDB-lite"/>
    </source>
</evidence>
<reference evidence="12 13" key="1">
    <citation type="journal article" date="2014" name="Agronomy (Basel)">
        <title>A Draft Genome Sequence for Ensete ventricosum, the Drought-Tolerant Tree Against Hunger.</title>
        <authorList>
            <person name="Harrison J."/>
            <person name="Moore K.A."/>
            <person name="Paszkiewicz K."/>
            <person name="Jones T."/>
            <person name="Grant M."/>
            <person name="Ambacheew D."/>
            <person name="Muzemil S."/>
            <person name="Studholme D.J."/>
        </authorList>
    </citation>
    <scope>NUCLEOTIDE SEQUENCE [LARGE SCALE GENOMIC DNA]</scope>
</reference>
<feature type="region of interest" description="Disordered" evidence="10">
    <location>
        <begin position="180"/>
        <end position="206"/>
    </location>
</feature>
<feature type="compositionally biased region" description="Basic and acidic residues" evidence="10">
    <location>
        <begin position="1"/>
        <end position="14"/>
    </location>
</feature>
<name>A0A426XH69_ENSVE</name>
<feature type="compositionally biased region" description="Low complexity" evidence="10">
    <location>
        <begin position="152"/>
        <end position="166"/>
    </location>
</feature>
<evidence type="ECO:0000256" key="2">
    <source>
        <dbReference type="ARBA" id="ARBA00022771"/>
    </source>
</evidence>
<dbReference type="Proteomes" id="UP000287651">
    <property type="component" value="Unassembled WGS sequence"/>
</dbReference>
<accession>A0A426XH69</accession>
<comment type="subcellular location">
    <subcellularLocation>
        <location evidence="8 9">Nucleus</location>
    </subcellularLocation>
</comment>
<evidence type="ECO:0000259" key="11">
    <source>
        <dbReference type="PROSITE" id="PS50884"/>
    </source>
</evidence>
<dbReference type="PANTHER" id="PTHR31992">
    <property type="entry name" value="DOF ZINC FINGER PROTEIN DOF1.4-RELATED"/>
    <property type="match status" value="1"/>
</dbReference>
<evidence type="ECO:0000256" key="5">
    <source>
        <dbReference type="ARBA" id="ARBA00023125"/>
    </source>
</evidence>
<keyword evidence="4 9" id="KW-0805">Transcription regulation</keyword>
<dbReference type="AlphaFoldDB" id="A0A426XH69"/>
<feature type="region of interest" description="Disordered" evidence="10">
    <location>
        <begin position="1"/>
        <end position="34"/>
    </location>
</feature>
<keyword evidence="3 9" id="KW-0862">Zinc</keyword>